<protein>
    <submittedName>
        <fullName evidence="2">Uncharacterized protein</fullName>
    </submittedName>
</protein>
<keyword evidence="1" id="KW-0812">Transmembrane</keyword>
<evidence type="ECO:0000256" key="1">
    <source>
        <dbReference type="SAM" id="Phobius"/>
    </source>
</evidence>
<dbReference type="RefSeq" id="WP_303736737.1">
    <property type="nucleotide sequence ID" value="NZ_SUTE01000037.1"/>
</dbReference>
<feature type="transmembrane region" description="Helical" evidence="1">
    <location>
        <begin position="6"/>
        <end position="30"/>
    </location>
</feature>
<name>A0A8T3VG10_9EURY</name>
<dbReference type="Proteomes" id="UP000762703">
    <property type="component" value="Unassembled WGS sequence"/>
</dbReference>
<evidence type="ECO:0000313" key="3">
    <source>
        <dbReference type="Proteomes" id="UP000762703"/>
    </source>
</evidence>
<keyword evidence="1" id="KW-0472">Membrane</keyword>
<feature type="transmembrane region" description="Helical" evidence="1">
    <location>
        <begin position="133"/>
        <end position="153"/>
    </location>
</feature>
<keyword evidence="1" id="KW-1133">Transmembrane helix</keyword>
<feature type="transmembrane region" description="Helical" evidence="1">
    <location>
        <begin position="109"/>
        <end position="127"/>
    </location>
</feature>
<dbReference type="EMBL" id="SUTE01000037">
    <property type="protein sequence ID" value="MBE6505096.1"/>
    <property type="molecule type" value="Genomic_DNA"/>
</dbReference>
<proteinExistence type="predicted"/>
<feature type="transmembrane region" description="Helical" evidence="1">
    <location>
        <begin position="222"/>
        <end position="243"/>
    </location>
</feature>
<feature type="transmembrane region" description="Helical" evidence="1">
    <location>
        <begin position="62"/>
        <end position="80"/>
    </location>
</feature>
<feature type="transmembrane region" description="Helical" evidence="1">
    <location>
        <begin position="165"/>
        <end position="186"/>
    </location>
</feature>
<comment type="caution">
    <text evidence="2">The sequence shown here is derived from an EMBL/GenBank/DDBJ whole genome shotgun (WGS) entry which is preliminary data.</text>
</comment>
<evidence type="ECO:0000313" key="2">
    <source>
        <dbReference type="EMBL" id="MBE6505096.1"/>
    </source>
</evidence>
<accession>A0A8T3VG10</accession>
<sequence length="265" mass="30037">MDNWLLLLIIQLLIAVGVFVVLAYAIKFVIDKVKSSSSLKNSRFFNILEYFPIEKIYSLKQIFYLVMVCVFIVIVLYLFFGWDDGVIFISVLDILISIYLAFKTSTDSLKGKIMLFLLIPFASIARLTFGEGMIAFLDLFHIFAYLYFIQVYYRKFVKYTQNYGLGITILLLFAIVLVSFLFTILVEGVSPLDSMVMVSNAFTSNSFDASGNSIVGKLDSLVLAWGGFLLSAVGTATLAVSIIRRRVDHKFDEMEDLIKAKKNEK</sequence>
<reference evidence="2" key="1">
    <citation type="submission" date="2019-04" db="EMBL/GenBank/DDBJ databases">
        <title>Evolution of Biomass-Degrading Anaerobic Consortia Revealed by Metagenomics.</title>
        <authorList>
            <person name="Peng X."/>
        </authorList>
    </citation>
    <scope>NUCLEOTIDE SEQUENCE</scope>
    <source>
        <strain evidence="2">SIG12</strain>
    </source>
</reference>
<feature type="transmembrane region" description="Helical" evidence="1">
    <location>
        <begin position="86"/>
        <end position="102"/>
    </location>
</feature>
<dbReference type="AlphaFoldDB" id="A0A8T3VG10"/>
<organism evidence="2 3">
    <name type="scientific">Methanobrevibacter millerae</name>
    <dbReference type="NCBI Taxonomy" id="230361"/>
    <lineage>
        <taxon>Archaea</taxon>
        <taxon>Methanobacteriati</taxon>
        <taxon>Methanobacteriota</taxon>
        <taxon>Methanomada group</taxon>
        <taxon>Methanobacteria</taxon>
        <taxon>Methanobacteriales</taxon>
        <taxon>Methanobacteriaceae</taxon>
        <taxon>Methanobrevibacter</taxon>
    </lineage>
</organism>
<gene>
    <name evidence="2" type="ORF">E7Z73_05025</name>
</gene>